<dbReference type="Proteomes" id="UP000193642">
    <property type="component" value="Unassembled WGS sequence"/>
</dbReference>
<evidence type="ECO:0000313" key="4">
    <source>
        <dbReference type="Proteomes" id="UP000193642"/>
    </source>
</evidence>
<feature type="region of interest" description="Disordered" evidence="2">
    <location>
        <begin position="300"/>
        <end position="338"/>
    </location>
</feature>
<feature type="coiled-coil region" evidence="1">
    <location>
        <begin position="119"/>
        <end position="153"/>
    </location>
</feature>
<feature type="compositionally biased region" description="Acidic residues" evidence="2">
    <location>
        <begin position="88"/>
        <end position="101"/>
    </location>
</feature>
<sequence>MGMFSKKPATADVASPKSPGEVDPRASTAPSPLHEVPPPPGLASPQSAVSPKNSNKRNMKVRIDHPNNENMTAQPVQLSPERKKNFDEVMEDESLGLDDEEMGHSPSSPRKHKIPSKEVKELRHQLELQQQEKLELEESNEDLRSKVAALKRKLLSAVAVQERESSRPGYRVPVSVEANMNLKYQFQKRLLAAKEDYASLLDENRKLASKIKELESHHSKREVHVSKARLNEVLMWKKKYKDLESEKHKLEENFAVFIKKLEKAEAERDKIANDFSEAQIQFAQRLSYDTFSLESLTDLSGSRSSLTRRKTSTTTRQSKPSQKSKTYENNYEYDDVVR</sequence>
<feature type="coiled-coil region" evidence="1">
    <location>
        <begin position="190"/>
        <end position="281"/>
    </location>
</feature>
<keyword evidence="1" id="KW-0175">Coiled coil</keyword>
<protein>
    <submittedName>
        <fullName evidence="3">Uncharacterized protein</fullName>
    </submittedName>
</protein>
<proteinExistence type="predicted"/>
<organism evidence="3 4">
    <name type="scientific">Rhizoclosmatium globosum</name>
    <dbReference type="NCBI Taxonomy" id="329046"/>
    <lineage>
        <taxon>Eukaryota</taxon>
        <taxon>Fungi</taxon>
        <taxon>Fungi incertae sedis</taxon>
        <taxon>Chytridiomycota</taxon>
        <taxon>Chytridiomycota incertae sedis</taxon>
        <taxon>Chytridiomycetes</taxon>
        <taxon>Chytridiales</taxon>
        <taxon>Chytriomycetaceae</taxon>
        <taxon>Rhizoclosmatium</taxon>
    </lineage>
</organism>
<feature type="compositionally biased region" description="Low complexity" evidence="2">
    <location>
        <begin position="312"/>
        <end position="324"/>
    </location>
</feature>
<name>A0A1Y2C8I4_9FUNG</name>
<evidence type="ECO:0000256" key="1">
    <source>
        <dbReference type="SAM" id="Coils"/>
    </source>
</evidence>
<evidence type="ECO:0000313" key="3">
    <source>
        <dbReference type="EMBL" id="ORY43350.1"/>
    </source>
</evidence>
<dbReference type="EMBL" id="MCGO01000025">
    <property type="protein sequence ID" value="ORY43350.1"/>
    <property type="molecule type" value="Genomic_DNA"/>
</dbReference>
<dbReference type="AlphaFoldDB" id="A0A1Y2C8I4"/>
<accession>A0A1Y2C8I4</accession>
<feature type="compositionally biased region" description="Polar residues" evidence="2">
    <location>
        <begin position="68"/>
        <end position="77"/>
    </location>
</feature>
<feature type="compositionally biased region" description="Polar residues" evidence="2">
    <location>
        <begin position="44"/>
        <end position="53"/>
    </location>
</feature>
<comment type="caution">
    <text evidence="3">The sequence shown here is derived from an EMBL/GenBank/DDBJ whole genome shotgun (WGS) entry which is preliminary data.</text>
</comment>
<reference evidence="3 4" key="1">
    <citation type="submission" date="2016-07" db="EMBL/GenBank/DDBJ databases">
        <title>Pervasive Adenine N6-methylation of Active Genes in Fungi.</title>
        <authorList>
            <consortium name="DOE Joint Genome Institute"/>
            <person name="Mondo S.J."/>
            <person name="Dannebaum R.O."/>
            <person name="Kuo R.C."/>
            <person name="Labutti K."/>
            <person name="Haridas S."/>
            <person name="Kuo A."/>
            <person name="Salamov A."/>
            <person name="Ahrendt S.R."/>
            <person name="Lipzen A."/>
            <person name="Sullivan W."/>
            <person name="Andreopoulos W.B."/>
            <person name="Clum A."/>
            <person name="Lindquist E."/>
            <person name="Daum C."/>
            <person name="Ramamoorthy G.K."/>
            <person name="Gryganskyi A."/>
            <person name="Culley D."/>
            <person name="Magnuson J.K."/>
            <person name="James T.Y."/>
            <person name="O'Malley M.A."/>
            <person name="Stajich J.E."/>
            <person name="Spatafora J.W."/>
            <person name="Visel A."/>
            <person name="Grigoriev I.V."/>
        </authorList>
    </citation>
    <scope>NUCLEOTIDE SEQUENCE [LARGE SCALE GENOMIC DNA]</scope>
    <source>
        <strain evidence="3 4">JEL800</strain>
    </source>
</reference>
<gene>
    <name evidence="3" type="ORF">BCR33DRAFT_717578</name>
</gene>
<keyword evidence="4" id="KW-1185">Reference proteome</keyword>
<evidence type="ECO:0000256" key="2">
    <source>
        <dbReference type="SAM" id="MobiDB-lite"/>
    </source>
</evidence>
<feature type="region of interest" description="Disordered" evidence="2">
    <location>
        <begin position="1"/>
        <end position="117"/>
    </location>
</feature>
<dbReference type="OrthoDB" id="2163312at2759"/>